<dbReference type="InterPro" id="IPR000626">
    <property type="entry name" value="Ubiquitin-like_dom"/>
</dbReference>
<dbReference type="EMBL" id="JACBKZ010000004">
    <property type="protein sequence ID" value="KAF5953203.1"/>
    <property type="molecule type" value="Genomic_DNA"/>
</dbReference>
<dbReference type="GO" id="GO:0008380">
    <property type="term" value="P:RNA splicing"/>
    <property type="evidence" value="ECO:0007669"/>
    <property type="project" value="UniProtKB-KW"/>
</dbReference>
<dbReference type="InterPro" id="IPR029071">
    <property type="entry name" value="Ubiquitin-like_domsf"/>
</dbReference>
<proteinExistence type="predicted"/>
<keyword evidence="2" id="KW-0507">mRNA processing</keyword>
<keyword evidence="8" id="KW-1185">Reference proteome</keyword>
<dbReference type="SMART" id="SM00213">
    <property type="entry name" value="UBQ"/>
    <property type="match status" value="1"/>
</dbReference>
<dbReference type="GO" id="GO:0005634">
    <property type="term" value="C:nucleus"/>
    <property type="evidence" value="ECO:0007669"/>
    <property type="project" value="UniProtKB-SubCell"/>
</dbReference>
<evidence type="ECO:0000256" key="1">
    <source>
        <dbReference type="ARBA" id="ARBA00004123"/>
    </source>
</evidence>
<sequence>MEEEIFQVFVKLFDGKVKALNFTSQSIPVLSIKNHIREITSIPIDDQRLVTGTKQVEDSSSLLKPYSSNGTHCYPTLHLLLRLRGAGTKAGQKKTNNFDSCRVVNADKKLEEWRRRLEKKIAEDWMRIESRYGNALIDFIVVDVITGSCVRLKRKTGAGGVNGSDAKRVKIWMGKRKVGDSDNDDVDEDDSDDDEEEENDKSVILDNGNGLDLNKEAEGSLGSVTGWNRDGESSGGVCAESGTEGEETAIRGSSFAVESSGAGMAGSESNDVGEPAFGTLGERMVRNGGVSLSEKAVVSETEAFKAEKQESSGPESGTLEGTINQPNISSIGDDGALECGTTDADVGLNSESELVVHEETVAMSTDVSHVVKPLNFDEFNSAAELEVFGMERLKSELQSRGLNCGGTLQSELPGFFCSKPYLWRCLQRSCLRRNDNGLGRVNSGKPGTFRSSEATHQCNRHESSAYTPVCIGPSLWCDTPTSRSDKCHRWALGVAGFRQGLLWCRIQWLIHLGLL</sequence>
<protein>
    <recommendedName>
        <fullName evidence="6">Ubiquitin-like domain-containing protein</fullName>
    </recommendedName>
</protein>
<dbReference type="PANTHER" id="PTHR12786">
    <property type="entry name" value="SPLICING FACTOR SF3A-RELATED"/>
    <property type="match status" value="1"/>
</dbReference>
<feature type="domain" description="Ubiquitin-like" evidence="6">
    <location>
        <begin position="6"/>
        <end position="86"/>
    </location>
</feature>
<dbReference type="InterPro" id="IPR051421">
    <property type="entry name" value="RNA_Proc_DNA_Dmg_Regulator"/>
</dbReference>
<evidence type="ECO:0000256" key="4">
    <source>
        <dbReference type="ARBA" id="ARBA00023242"/>
    </source>
</evidence>
<evidence type="ECO:0000313" key="8">
    <source>
        <dbReference type="Proteomes" id="UP000593564"/>
    </source>
</evidence>
<evidence type="ECO:0000259" key="6">
    <source>
        <dbReference type="PROSITE" id="PS50053"/>
    </source>
</evidence>
<dbReference type="Proteomes" id="UP000593564">
    <property type="component" value="Unassembled WGS sequence"/>
</dbReference>
<feature type="region of interest" description="Disordered" evidence="5">
    <location>
        <begin position="301"/>
        <end position="342"/>
    </location>
</feature>
<name>A0A7J7HK39_CAMSI</name>
<evidence type="ECO:0000256" key="5">
    <source>
        <dbReference type="SAM" id="MobiDB-lite"/>
    </source>
</evidence>
<evidence type="ECO:0000256" key="2">
    <source>
        <dbReference type="ARBA" id="ARBA00022664"/>
    </source>
</evidence>
<evidence type="ECO:0000256" key="3">
    <source>
        <dbReference type="ARBA" id="ARBA00023187"/>
    </source>
</evidence>
<dbReference type="InterPro" id="IPR025086">
    <property type="entry name" value="SDE2/SF3A3_SAP"/>
</dbReference>
<feature type="compositionally biased region" description="Polar residues" evidence="5">
    <location>
        <begin position="311"/>
        <end position="330"/>
    </location>
</feature>
<comment type="caution">
    <text evidence="7">The sequence shown here is derived from an EMBL/GenBank/DDBJ whole genome shotgun (WGS) entry which is preliminary data.</text>
</comment>
<keyword evidence="3" id="KW-0508">mRNA splicing</keyword>
<accession>A0A7J7HK39</accession>
<feature type="region of interest" description="Disordered" evidence="5">
    <location>
        <begin position="177"/>
        <end position="252"/>
    </location>
</feature>
<dbReference type="AlphaFoldDB" id="A0A7J7HK39"/>
<dbReference type="Gene3D" id="3.10.20.90">
    <property type="entry name" value="Phosphatidylinositol 3-kinase Catalytic Subunit, Chain A, domain 1"/>
    <property type="match status" value="1"/>
</dbReference>
<keyword evidence="4" id="KW-0539">Nucleus</keyword>
<feature type="compositionally biased region" description="Acidic residues" evidence="5">
    <location>
        <begin position="181"/>
        <end position="199"/>
    </location>
</feature>
<gene>
    <name evidence="7" type="ORF">HYC85_011147</name>
</gene>
<dbReference type="Pfam" id="PF13297">
    <property type="entry name" value="SDE2_2C"/>
    <property type="match status" value="1"/>
</dbReference>
<dbReference type="PANTHER" id="PTHR12786:SF1">
    <property type="entry name" value="SPLICING REGULATOR SDE2"/>
    <property type="match status" value="1"/>
</dbReference>
<dbReference type="SUPFAM" id="SSF54236">
    <property type="entry name" value="Ubiquitin-like"/>
    <property type="match status" value="1"/>
</dbReference>
<organism evidence="7 8">
    <name type="scientific">Camellia sinensis</name>
    <name type="common">Tea plant</name>
    <name type="synonym">Thea sinensis</name>
    <dbReference type="NCBI Taxonomy" id="4442"/>
    <lineage>
        <taxon>Eukaryota</taxon>
        <taxon>Viridiplantae</taxon>
        <taxon>Streptophyta</taxon>
        <taxon>Embryophyta</taxon>
        <taxon>Tracheophyta</taxon>
        <taxon>Spermatophyta</taxon>
        <taxon>Magnoliopsida</taxon>
        <taxon>eudicotyledons</taxon>
        <taxon>Gunneridae</taxon>
        <taxon>Pentapetalae</taxon>
        <taxon>asterids</taxon>
        <taxon>Ericales</taxon>
        <taxon>Theaceae</taxon>
        <taxon>Camellia</taxon>
    </lineage>
</organism>
<reference evidence="7 8" key="2">
    <citation type="submission" date="2020-07" db="EMBL/GenBank/DDBJ databases">
        <title>Genome assembly of wild tea tree DASZ reveals pedigree and selection history of tea varieties.</title>
        <authorList>
            <person name="Zhang W."/>
        </authorList>
    </citation>
    <scope>NUCLEOTIDE SEQUENCE [LARGE SCALE GENOMIC DNA]</scope>
    <source>
        <strain evidence="8">cv. G240</strain>
        <tissue evidence="7">Leaf</tissue>
    </source>
</reference>
<evidence type="ECO:0000313" key="7">
    <source>
        <dbReference type="EMBL" id="KAF5953203.1"/>
    </source>
</evidence>
<comment type="subcellular location">
    <subcellularLocation>
        <location evidence="1">Nucleus</location>
    </subcellularLocation>
</comment>
<dbReference type="PROSITE" id="PS50053">
    <property type="entry name" value="UBIQUITIN_2"/>
    <property type="match status" value="1"/>
</dbReference>
<reference evidence="8" key="1">
    <citation type="journal article" date="2020" name="Nat. Commun.">
        <title>Genome assembly of wild tea tree DASZ reveals pedigree and selection history of tea varieties.</title>
        <authorList>
            <person name="Zhang W."/>
            <person name="Zhang Y."/>
            <person name="Qiu H."/>
            <person name="Guo Y."/>
            <person name="Wan H."/>
            <person name="Zhang X."/>
            <person name="Scossa F."/>
            <person name="Alseekh S."/>
            <person name="Zhang Q."/>
            <person name="Wang P."/>
            <person name="Xu L."/>
            <person name="Schmidt M.H."/>
            <person name="Jia X."/>
            <person name="Li D."/>
            <person name="Zhu A."/>
            <person name="Guo F."/>
            <person name="Chen W."/>
            <person name="Ni D."/>
            <person name="Usadel B."/>
            <person name="Fernie A.R."/>
            <person name="Wen W."/>
        </authorList>
    </citation>
    <scope>NUCLEOTIDE SEQUENCE [LARGE SCALE GENOMIC DNA]</scope>
    <source>
        <strain evidence="8">cv. G240</strain>
    </source>
</reference>
<dbReference type="GO" id="GO:0006397">
    <property type="term" value="P:mRNA processing"/>
    <property type="evidence" value="ECO:0007669"/>
    <property type="project" value="UniProtKB-KW"/>
</dbReference>